<organism evidence="2 3">
    <name type="scientific">Penstemon smallii</name>
    <dbReference type="NCBI Taxonomy" id="265156"/>
    <lineage>
        <taxon>Eukaryota</taxon>
        <taxon>Viridiplantae</taxon>
        <taxon>Streptophyta</taxon>
        <taxon>Embryophyta</taxon>
        <taxon>Tracheophyta</taxon>
        <taxon>Spermatophyta</taxon>
        <taxon>Magnoliopsida</taxon>
        <taxon>eudicotyledons</taxon>
        <taxon>Gunneridae</taxon>
        <taxon>Pentapetalae</taxon>
        <taxon>asterids</taxon>
        <taxon>lamiids</taxon>
        <taxon>Lamiales</taxon>
        <taxon>Plantaginaceae</taxon>
        <taxon>Cheloneae</taxon>
        <taxon>Penstemon</taxon>
    </lineage>
</organism>
<protein>
    <submittedName>
        <fullName evidence="2">Uncharacterized protein</fullName>
    </submittedName>
</protein>
<keyword evidence="1" id="KW-0472">Membrane</keyword>
<dbReference type="EMBL" id="JBJXBP010000006">
    <property type="protein sequence ID" value="KAL3824616.1"/>
    <property type="molecule type" value="Genomic_DNA"/>
</dbReference>
<comment type="caution">
    <text evidence="2">The sequence shown here is derived from an EMBL/GenBank/DDBJ whole genome shotgun (WGS) entry which is preliminary data.</text>
</comment>
<evidence type="ECO:0000256" key="1">
    <source>
        <dbReference type="SAM" id="Phobius"/>
    </source>
</evidence>
<name>A0ABD3SJ72_9LAMI</name>
<gene>
    <name evidence="2" type="ORF">ACJIZ3_020645</name>
</gene>
<evidence type="ECO:0000313" key="2">
    <source>
        <dbReference type="EMBL" id="KAL3824616.1"/>
    </source>
</evidence>
<reference evidence="2 3" key="1">
    <citation type="submission" date="2024-12" db="EMBL/GenBank/DDBJ databases">
        <title>The unique morphological basis and parallel evolutionary history of personate flowers in Penstemon.</title>
        <authorList>
            <person name="Depatie T.H."/>
            <person name="Wessinger C.A."/>
        </authorList>
    </citation>
    <scope>NUCLEOTIDE SEQUENCE [LARGE SCALE GENOMIC DNA]</scope>
    <source>
        <strain evidence="2">WTNN_2</strain>
        <tissue evidence="2">Leaf</tissue>
    </source>
</reference>
<keyword evidence="1" id="KW-0812">Transmembrane</keyword>
<feature type="transmembrane region" description="Helical" evidence="1">
    <location>
        <begin position="65"/>
        <end position="87"/>
    </location>
</feature>
<dbReference type="Proteomes" id="UP001634393">
    <property type="component" value="Unassembled WGS sequence"/>
</dbReference>
<evidence type="ECO:0000313" key="3">
    <source>
        <dbReference type="Proteomes" id="UP001634393"/>
    </source>
</evidence>
<accession>A0ABD3SJ72</accession>
<feature type="transmembrane region" description="Helical" evidence="1">
    <location>
        <begin position="12"/>
        <end position="30"/>
    </location>
</feature>
<sequence length="95" mass="10647">MREIKGFLQGWLPLSSANDFITLTALILWANRPGNETIRPVSWRGNPDGKLDPYLGGATRMVCEIWEFLCSPIFLATGVAAMARSFFSLPFKKQI</sequence>
<dbReference type="AlphaFoldDB" id="A0ABD3SJ72"/>
<keyword evidence="1" id="KW-1133">Transmembrane helix</keyword>
<keyword evidence="3" id="KW-1185">Reference proteome</keyword>
<proteinExistence type="predicted"/>